<dbReference type="PANTHER" id="PTHR42886">
    <property type="entry name" value="RE40534P-RELATED"/>
    <property type="match status" value="1"/>
</dbReference>
<dbReference type="EMBL" id="GQ244490">
    <property type="protein sequence ID" value="ACS83712.1"/>
    <property type="molecule type" value="Genomic_DNA"/>
</dbReference>
<keyword evidence="3" id="KW-0378">Hydrolase</keyword>
<dbReference type="InterPro" id="IPR000073">
    <property type="entry name" value="AB_hydrolase_1"/>
</dbReference>
<proteinExistence type="predicted"/>
<feature type="chain" id="PRO_5003086872" evidence="1">
    <location>
        <begin position="28"/>
        <end position="349"/>
    </location>
</feature>
<organism evidence="3">
    <name type="scientific">uncultured bacterium AOCefta2</name>
    <dbReference type="NCBI Taxonomy" id="654977"/>
    <lineage>
        <taxon>Bacteria</taxon>
        <taxon>environmental samples</taxon>
    </lineage>
</organism>
<gene>
    <name evidence="3" type="ORF">WISOIL_0023</name>
</gene>
<feature type="signal peptide" evidence="1">
    <location>
        <begin position="1"/>
        <end position="27"/>
    </location>
</feature>
<protein>
    <submittedName>
        <fullName evidence="3">Alpha/beta hydrolase fold protein</fullName>
    </submittedName>
</protein>
<dbReference type="InterPro" id="IPR029058">
    <property type="entry name" value="AB_hydrolase_fold"/>
</dbReference>
<sequence>MKIARWGWLGRLASFGLLAAAVVVALAGCSDTREKPVDVDAGGHRLHLLVVGTARQKPAVVLESGAGGRIGWEKTRNQIAQFAQVVTYDRAGFGNSEPGPLPRDARTIAVELHAALHSARVAPPYVLVGQSLGGIYVQVFAAMYPDETAGLVLVDSTHASADLCLSTDEVKAWFMTHQPDDWPRVEAGCRNAQGGLRGFLACKYKLMESYIESVPAPRRSALRGAWWGLIEKVLGKNEPSAVPDLEHEETKVMTDSIRQAIAARPLPKVPTILLAAGKTDLDIVPANELTSDVLALQAEARRWKMADYGKWIEATPGAKLEIVDGSGHDIESDRPQAVVDAVRDVLRGK</sequence>
<keyword evidence="1" id="KW-0732">Signal</keyword>
<accession>D6MLX2</accession>
<dbReference type="Gene3D" id="3.40.50.1820">
    <property type="entry name" value="alpha/beta hydrolase"/>
    <property type="match status" value="1"/>
</dbReference>
<dbReference type="PANTHER" id="PTHR42886:SF29">
    <property type="entry name" value="PUMMELIG, ISOFORM A"/>
    <property type="match status" value="1"/>
</dbReference>
<dbReference type="PRINTS" id="PR00111">
    <property type="entry name" value="ABHYDROLASE"/>
</dbReference>
<dbReference type="PROSITE" id="PS51257">
    <property type="entry name" value="PROKAR_LIPOPROTEIN"/>
    <property type="match status" value="1"/>
</dbReference>
<reference evidence="3" key="1">
    <citation type="journal article" date="2010" name="Appl. Environ. Microbiol.">
        <title>Metagenomics Reveals Antibiotic Resistance Genes Encoding Predicted Bifunctional Proteins in Apple Orchard Soil.</title>
        <authorList>
            <person name="Donato J.J."/>
            <person name="Moe L.A."/>
            <person name="Converse B.J."/>
            <person name="Smart K.D."/>
            <person name="Berklein F.C."/>
            <person name="McManus P.S."/>
            <person name="Handelsman J."/>
        </authorList>
    </citation>
    <scope>NUCLEOTIDE SEQUENCE</scope>
</reference>
<dbReference type="AlphaFoldDB" id="D6MLX2"/>
<feature type="domain" description="AB hydrolase-1" evidence="2">
    <location>
        <begin position="71"/>
        <end position="341"/>
    </location>
</feature>
<name>D6MLX2_9BACT</name>
<dbReference type="GO" id="GO:0016787">
    <property type="term" value="F:hydrolase activity"/>
    <property type="evidence" value="ECO:0007669"/>
    <property type="project" value="UniProtKB-KW"/>
</dbReference>
<evidence type="ECO:0000256" key="1">
    <source>
        <dbReference type="SAM" id="SignalP"/>
    </source>
</evidence>
<dbReference type="SUPFAM" id="SSF53474">
    <property type="entry name" value="alpha/beta-Hydrolases"/>
    <property type="match status" value="1"/>
</dbReference>
<evidence type="ECO:0000313" key="3">
    <source>
        <dbReference type="EMBL" id="ACS83712.1"/>
    </source>
</evidence>
<evidence type="ECO:0000259" key="2">
    <source>
        <dbReference type="Pfam" id="PF12697"/>
    </source>
</evidence>
<dbReference type="Pfam" id="PF12697">
    <property type="entry name" value="Abhydrolase_6"/>
    <property type="match status" value="1"/>
</dbReference>